<feature type="compositionally biased region" description="Basic residues" evidence="1">
    <location>
        <begin position="1"/>
        <end position="10"/>
    </location>
</feature>
<feature type="region of interest" description="Disordered" evidence="1">
    <location>
        <begin position="1"/>
        <end position="38"/>
    </location>
</feature>
<protein>
    <submittedName>
        <fullName evidence="2">Uncharacterized protein</fullName>
    </submittedName>
</protein>
<keyword evidence="3" id="KW-1185">Reference proteome</keyword>
<dbReference type="OrthoDB" id="2991407at2"/>
<dbReference type="RefSeq" id="WP_089970752.1">
    <property type="nucleotide sequence ID" value="NZ_FOCQ01000013.1"/>
</dbReference>
<dbReference type="NCBIfam" id="NF046006">
    <property type="entry name" value="MAG6450_fam"/>
    <property type="match status" value="1"/>
</dbReference>
<accession>A0A1H8H9X6</accession>
<dbReference type="AlphaFoldDB" id="A0A1H8H9X6"/>
<sequence>MGRNKNKKKKPFVERPDANIGDKKIKRAGLEARDEGNTDDQHPVFSFLYVDERLPITNMNDQQLKNMMNLFIRLEQMTWKDIKKNKNYYKGNLDIKTFKVPWPTHKIDPFYKVSELRCNCGTRIFGFRTGRTFRIVWFDANHDVYPHKKNG</sequence>
<gene>
    <name evidence="2" type="ORF">SAMN05444955_113105</name>
</gene>
<name>A0A1H8H9X6_9BACL</name>
<dbReference type="Proteomes" id="UP000199695">
    <property type="component" value="Unassembled WGS sequence"/>
</dbReference>
<evidence type="ECO:0000313" key="3">
    <source>
        <dbReference type="Proteomes" id="UP000199695"/>
    </source>
</evidence>
<evidence type="ECO:0000256" key="1">
    <source>
        <dbReference type="SAM" id="MobiDB-lite"/>
    </source>
</evidence>
<reference evidence="2 3" key="1">
    <citation type="submission" date="2016-10" db="EMBL/GenBank/DDBJ databases">
        <authorList>
            <person name="de Groot N.N."/>
        </authorList>
    </citation>
    <scope>NUCLEOTIDE SEQUENCE [LARGE SCALE GENOMIC DNA]</scope>
    <source>
        <strain evidence="2 3">DSM 46701</strain>
    </source>
</reference>
<evidence type="ECO:0000313" key="2">
    <source>
        <dbReference type="EMBL" id="SEN52945.1"/>
    </source>
</evidence>
<dbReference type="EMBL" id="FOCQ01000013">
    <property type="protein sequence ID" value="SEN52945.1"/>
    <property type="molecule type" value="Genomic_DNA"/>
</dbReference>
<proteinExistence type="predicted"/>
<feature type="compositionally biased region" description="Basic and acidic residues" evidence="1">
    <location>
        <begin position="11"/>
        <end position="38"/>
    </location>
</feature>
<organism evidence="2 3">
    <name type="scientific">Lihuaxuella thermophila</name>
    <dbReference type="NCBI Taxonomy" id="1173111"/>
    <lineage>
        <taxon>Bacteria</taxon>
        <taxon>Bacillati</taxon>
        <taxon>Bacillota</taxon>
        <taxon>Bacilli</taxon>
        <taxon>Bacillales</taxon>
        <taxon>Thermoactinomycetaceae</taxon>
        <taxon>Lihuaxuella</taxon>
    </lineage>
</organism>